<evidence type="ECO:0000256" key="4">
    <source>
        <dbReference type="ARBA" id="ARBA00022840"/>
    </source>
</evidence>
<keyword evidence="5" id="KW-0711">Selenium</keyword>
<dbReference type="GO" id="GO:0016491">
    <property type="term" value="F:oxidoreductase activity"/>
    <property type="evidence" value="ECO:0007669"/>
    <property type="project" value="InterPro"/>
</dbReference>
<evidence type="ECO:0000256" key="1">
    <source>
        <dbReference type="ARBA" id="ARBA00022679"/>
    </source>
</evidence>
<comment type="caution">
    <text evidence="10">The sequence shown here is derived from an EMBL/GenBank/DDBJ whole genome shotgun (WGS) entry which is preliminary data.</text>
</comment>
<dbReference type="Proteomes" id="UP000232323">
    <property type="component" value="Unassembled WGS sequence"/>
</dbReference>
<dbReference type="Gene3D" id="3.90.650.10">
    <property type="entry name" value="PurM-like C-terminal domain"/>
    <property type="match status" value="1"/>
</dbReference>
<dbReference type="GO" id="GO:0005737">
    <property type="term" value="C:cytoplasm"/>
    <property type="evidence" value="ECO:0007669"/>
    <property type="project" value="TreeGrafter"/>
</dbReference>
<feature type="domain" description="FAD/NAD(P)-binding" evidence="9">
    <location>
        <begin position="18"/>
        <end position="192"/>
    </location>
</feature>
<dbReference type="InterPro" id="IPR023753">
    <property type="entry name" value="FAD/NAD-binding_dom"/>
</dbReference>
<dbReference type="GO" id="GO:0005524">
    <property type="term" value="F:ATP binding"/>
    <property type="evidence" value="ECO:0007669"/>
    <property type="project" value="UniProtKB-KW"/>
</dbReference>
<dbReference type="AlphaFoldDB" id="A0A250XTZ7"/>
<accession>A0A250XTZ7</accession>
<dbReference type="PANTHER" id="PTHR10256:SF0">
    <property type="entry name" value="INACTIVE SELENIDE, WATER DIKINASE-LIKE PROTEIN-RELATED"/>
    <property type="match status" value="1"/>
</dbReference>
<dbReference type="STRING" id="1157962.A0A250XTZ7"/>
<dbReference type="NCBIfam" id="TIGR00476">
    <property type="entry name" value="selD"/>
    <property type="match status" value="1"/>
</dbReference>
<dbReference type="InterPro" id="IPR016188">
    <property type="entry name" value="PurM-like_N"/>
</dbReference>
<evidence type="ECO:0000313" key="11">
    <source>
        <dbReference type="Proteomes" id="UP000232323"/>
    </source>
</evidence>
<dbReference type="InterPro" id="IPR036188">
    <property type="entry name" value="FAD/NAD-bd_sf"/>
</dbReference>
<evidence type="ECO:0000256" key="6">
    <source>
        <dbReference type="SAM" id="MobiDB-lite"/>
    </source>
</evidence>
<feature type="domain" description="PurM-like N-terminal" evidence="7">
    <location>
        <begin position="359"/>
        <end position="469"/>
    </location>
</feature>
<dbReference type="Pfam" id="PF00586">
    <property type="entry name" value="AIRS"/>
    <property type="match status" value="1"/>
</dbReference>
<name>A0A250XTZ7_9CHLO</name>
<dbReference type="OrthoDB" id="409395at2759"/>
<dbReference type="PANTHER" id="PTHR10256">
    <property type="entry name" value="SELENIDE, WATER DIKINASE"/>
    <property type="match status" value="1"/>
</dbReference>
<sequence>LVNSIENLISKFRNKEKQQVQNGGIMKVSVVGGGAGGVEIAFSLQYRLEQERQALGLPESMKAQITLICSSVLLSSSTSQAQTIFRRLASERDSCMQIVEGDRVVQVLPDRSLVLASGRVLPSQDEVLWCTQAGAAPWLAGTGLPTDAMGFLAVDEYLRSDGGPAEVFAAGDVASCTPYPRPKAGVYAVRQGPPLAYNLRASLTGEPLRPFIPQTTNLSLLTTGERYCVGTKGWLTLEGKWLWSYKDYIDRTFMHKYGEGLIDMQDKMMKAAERHSSASSEPPSAYQAAGVEALTLFAESKMRCGGCGSKVGSDVLSRVLSRLRQEGLMSGSSNDRQSLPGDSGNRDDSAIVIGLDDPDDAALVRPPPPGSLLIHTVDFFRTFCSDPFIFGKIAANHALGDCYAMGGQPSTALAMTVVPLAAEGKMEEELFQMMAGASQIISEAGCQIVGGHTVEGEEASLGFTINGVVQETDVMRKSGLRSDQALVLTKALGTGTIMAAAMKGRAKGRWVVGALSSMQQSSKAAAHILQLHGSSSCTDVTGFGLVGHLAEMVKASQVRVEIDMAKIPVLQGAYECLKAGQLSSMHKNNATAVSVVSNFESELRFDERWPILVDPQTAGGMLAGVPLDQADICVESLRAAGYADAVVIGFVTSHDEDYGSQEHSQIQHETSNRGRRKSVENAITVKTTCV</sequence>
<dbReference type="InterPro" id="IPR004536">
    <property type="entry name" value="SPS/SelD"/>
</dbReference>
<gene>
    <name evidence="10" type="ORF">CEUSTIGMA_g13925.t1</name>
</gene>
<dbReference type="SUPFAM" id="SSF56042">
    <property type="entry name" value="PurM C-terminal domain-like"/>
    <property type="match status" value="1"/>
</dbReference>
<dbReference type="InterPro" id="IPR010918">
    <property type="entry name" value="PurM-like_C_dom"/>
</dbReference>
<keyword evidence="1" id="KW-0808">Transferase</keyword>
<proteinExistence type="predicted"/>
<keyword evidence="4" id="KW-0067">ATP-binding</keyword>
<evidence type="ECO:0008006" key="12">
    <source>
        <dbReference type="Google" id="ProtNLM"/>
    </source>
</evidence>
<evidence type="ECO:0000313" key="10">
    <source>
        <dbReference type="EMBL" id="GAX86518.1"/>
    </source>
</evidence>
<dbReference type="SUPFAM" id="SSF55326">
    <property type="entry name" value="PurM N-terminal domain-like"/>
    <property type="match status" value="1"/>
</dbReference>
<evidence type="ECO:0000256" key="5">
    <source>
        <dbReference type="ARBA" id="ARBA00023266"/>
    </source>
</evidence>
<protein>
    <recommendedName>
        <fullName evidence="12">Selenide, water dikinase</fullName>
    </recommendedName>
</protein>
<dbReference type="Gene3D" id="3.50.50.100">
    <property type="match status" value="1"/>
</dbReference>
<dbReference type="GO" id="GO:0016260">
    <property type="term" value="P:selenocysteine biosynthetic process"/>
    <property type="evidence" value="ECO:0007669"/>
    <property type="project" value="TreeGrafter"/>
</dbReference>
<evidence type="ECO:0000259" key="9">
    <source>
        <dbReference type="Pfam" id="PF07992"/>
    </source>
</evidence>
<dbReference type="GO" id="GO:0004756">
    <property type="term" value="F:selenide, water dikinase activity"/>
    <property type="evidence" value="ECO:0007669"/>
    <property type="project" value="TreeGrafter"/>
</dbReference>
<organism evidence="10 11">
    <name type="scientific">Chlamydomonas eustigma</name>
    <dbReference type="NCBI Taxonomy" id="1157962"/>
    <lineage>
        <taxon>Eukaryota</taxon>
        <taxon>Viridiplantae</taxon>
        <taxon>Chlorophyta</taxon>
        <taxon>core chlorophytes</taxon>
        <taxon>Chlorophyceae</taxon>
        <taxon>CS clade</taxon>
        <taxon>Chlamydomonadales</taxon>
        <taxon>Chlamydomonadaceae</taxon>
        <taxon>Chlamydomonas</taxon>
    </lineage>
</organism>
<evidence type="ECO:0000256" key="3">
    <source>
        <dbReference type="ARBA" id="ARBA00022777"/>
    </source>
</evidence>
<evidence type="ECO:0000259" key="7">
    <source>
        <dbReference type="Pfam" id="PF00586"/>
    </source>
</evidence>
<keyword evidence="3" id="KW-0418">Kinase</keyword>
<dbReference type="InterPro" id="IPR036676">
    <property type="entry name" value="PurM-like_C_sf"/>
</dbReference>
<dbReference type="Pfam" id="PF07992">
    <property type="entry name" value="Pyr_redox_2"/>
    <property type="match status" value="1"/>
</dbReference>
<dbReference type="Gene3D" id="3.30.1330.10">
    <property type="entry name" value="PurM-like, N-terminal domain"/>
    <property type="match status" value="1"/>
</dbReference>
<dbReference type="SUPFAM" id="SSF51905">
    <property type="entry name" value="FAD/NAD(P)-binding domain"/>
    <property type="match status" value="1"/>
</dbReference>
<evidence type="ECO:0000256" key="2">
    <source>
        <dbReference type="ARBA" id="ARBA00022741"/>
    </source>
</evidence>
<dbReference type="Pfam" id="PF02769">
    <property type="entry name" value="AIRS_C"/>
    <property type="match status" value="1"/>
</dbReference>
<dbReference type="InterPro" id="IPR036921">
    <property type="entry name" value="PurM-like_N_sf"/>
</dbReference>
<feature type="non-terminal residue" evidence="10">
    <location>
        <position position="1"/>
    </location>
</feature>
<reference evidence="10 11" key="1">
    <citation type="submission" date="2017-08" db="EMBL/GenBank/DDBJ databases">
        <title>Acidophilic green algal genome provides insights into adaptation to an acidic environment.</title>
        <authorList>
            <person name="Hirooka S."/>
            <person name="Hirose Y."/>
            <person name="Kanesaki Y."/>
            <person name="Higuchi S."/>
            <person name="Fujiwara T."/>
            <person name="Onuma R."/>
            <person name="Era A."/>
            <person name="Ohbayashi R."/>
            <person name="Uzuka A."/>
            <person name="Nozaki H."/>
            <person name="Yoshikawa H."/>
            <person name="Miyagishima S.Y."/>
        </authorList>
    </citation>
    <scope>NUCLEOTIDE SEQUENCE [LARGE SCALE GENOMIC DNA]</scope>
    <source>
        <strain evidence="10 11">NIES-2499</strain>
    </source>
</reference>
<dbReference type="CDD" id="cd02195">
    <property type="entry name" value="SelD"/>
    <property type="match status" value="1"/>
</dbReference>
<keyword evidence="11" id="KW-1185">Reference proteome</keyword>
<evidence type="ECO:0000259" key="8">
    <source>
        <dbReference type="Pfam" id="PF02769"/>
    </source>
</evidence>
<feature type="region of interest" description="Disordered" evidence="6">
    <location>
        <begin position="327"/>
        <end position="351"/>
    </location>
</feature>
<keyword evidence="2" id="KW-0547">Nucleotide-binding</keyword>
<dbReference type="EMBL" id="BEGY01000343">
    <property type="protein sequence ID" value="GAX86518.1"/>
    <property type="molecule type" value="Genomic_DNA"/>
</dbReference>
<feature type="domain" description="PurM-like C-terminal" evidence="8">
    <location>
        <begin position="483"/>
        <end position="655"/>
    </location>
</feature>